<proteinExistence type="predicted"/>
<dbReference type="InterPro" id="IPR054612">
    <property type="entry name" value="Phage_capsid-like_C"/>
</dbReference>
<evidence type="ECO:0000259" key="3">
    <source>
        <dbReference type="Pfam" id="PF05065"/>
    </source>
</evidence>
<evidence type="ECO:0000313" key="4">
    <source>
        <dbReference type="EMBL" id="MEI5609950.1"/>
    </source>
</evidence>
<dbReference type="Gene3D" id="3.30.2400.10">
    <property type="entry name" value="Major capsid protein gp5"/>
    <property type="match status" value="1"/>
</dbReference>
<reference evidence="4 5" key="1">
    <citation type="submission" date="2024-03" db="EMBL/GenBank/DDBJ databases">
        <title>First Report of Pectobacterium brasiliscabiei causing potato scab in china.</title>
        <authorList>
            <person name="Handique U."/>
        </authorList>
    </citation>
    <scope>NUCLEOTIDE SEQUENCE [LARGE SCALE GENOMIC DNA]</scope>
    <source>
        <strain evidence="4 5">ZRIMU1503</strain>
    </source>
</reference>
<name>A0ABU8G9T2_9ACTN</name>
<dbReference type="Proteomes" id="UP001365781">
    <property type="component" value="Unassembled WGS sequence"/>
</dbReference>
<accession>A0ABU8G9T2</accession>
<dbReference type="NCBIfam" id="TIGR01554">
    <property type="entry name" value="major_cap_HK97"/>
    <property type="match status" value="1"/>
</dbReference>
<comment type="caution">
    <text evidence="4">The sequence shown here is derived from an EMBL/GenBank/DDBJ whole genome shotgun (WGS) entry which is preliminary data.</text>
</comment>
<keyword evidence="2" id="KW-0175">Coiled coil</keyword>
<dbReference type="Pfam" id="PF05065">
    <property type="entry name" value="Phage_capsid"/>
    <property type="match status" value="1"/>
</dbReference>
<dbReference type="SUPFAM" id="SSF56563">
    <property type="entry name" value="Major capsid protein gp5"/>
    <property type="match status" value="1"/>
</dbReference>
<dbReference type="EMBL" id="JBBAYM010000007">
    <property type="protein sequence ID" value="MEI5609950.1"/>
    <property type="molecule type" value="Genomic_DNA"/>
</dbReference>
<gene>
    <name evidence="4" type="ORF">WB403_12300</name>
</gene>
<comment type="subcellular location">
    <subcellularLocation>
        <location evidence="1">Virion</location>
    </subcellularLocation>
</comment>
<organism evidence="4 5">
    <name type="scientific">Streptomyces brasiliscabiei</name>
    <dbReference type="NCBI Taxonomy" id="2736302"/>
    <lineage>
        <taxon>Bacteria</taxon>
        <taxon>Bacillati</taxon>
        <taxon>Actinomycetota</taxon>
        <taxon>Actinomycetes</taxon>
        <taxon>Kitasatosporales</taxon>
        <taxon>Streptomycetaceae</taxon>
        <taxon>Streptomyces</taxon>
    </lineage>
</organism>
<sequence>MDERFKRLVARRDQTAREREEILAKRKAITDLAEEEAREDLLPEEDSEFRELTAQVKAKDEELRALDERISELSEEAERGRTITEGAAAVKRAKARVESVTEERTYVRGNGRSYLQDLAKVQLNMDTDGNARERLQRHAQDVAQEHRDLNRTDGNGGYAVPPLWLMSQFIDVARAGRAYANLAMGQPLPGGTDSINIPKVATGTTTAIQTSDNGAVSETDLTDTFITAPVRTIAGQQDVAIQLLDQSPVSFDEVVFRDLVADYATKLDLQVISGSGLSGQVTGVRATSSIETVTYTAATPTVAQLYSKIADAVQRVHTLRFMPPTAIVMHPRRWAYLLAAVDSTGRPLVTPNAGNPQNNIATLGAVAAEQVVGQMHGLPVITDPNMPTTLGAGTNQDVVHIVRASDLLLYESGIRSRVLPDVGSGTLTVRLQVYGYLAFTAARYPKSIVEVGGTGLVAPSF</sequence>
<evidence type="ECO:0000256" key="1">
    <source>
        <dbReference type="ARBA" id="ARBA00004328"/>
    </source>
</evidence>
<dbReference type="InterPro" id="IPR024455">
    <property type="entry name" value="Phage_capsid"/>
</dbReference>
<evidence type="ECO:0000256" key="2">
    <source>
        <dbReference type="SAM" id="Coils"/>
    </source>
</evidence>
<feature type="coiled-coil region" evidence="2">
    <location>
        <begin position="49"/>
        <end position="76"/>
    </location>
</feature>
<dbReference type="RefSeq" id="WP_336558249.1">
    <property type="nucleotide sequence ID" value="NZ_JBBAYL010000004.1"/>
</dbReference>
<feature type="domain" description="Phage capsid-like C-terminal" evidence="3">
    <location>
        <begin position="156"/>
        <end position="396"/>
    </location>
</feature>
<keyword evidence="5" id="KW-1185">Reference proteome</keyword>
<evidence type="ECO:0000313" key="5">
    <source>
        <dbReference type="Proteomes" id="UP001365781"/>
    </source>
</evidence>
<protein>
    <submittedName>
        <fullName evidence="4">Phage major capsid protein</fullName>
    </submittedName>
</protein>